<name>A0ABD3D459_9LAMI</name>
<evidence type="ECO:0000313" key="2">
    <source>
        <dbReference type="EMBL" id="KAL3635582.1"/>
    </source>
</evidence>
<accession>A0ABD3D459</accession>
<dbReference type="AlphaFoldDB" id="A0ABD3D459"/>
<keyword evidence="3" id="KW-1185">Reference proteome</keyword>
<protein>
    <submittedName>
        <fullName evidence="2">Uncharacterized protein</fullName>
    </submittedName>
</protein>
<feature type="compositionally biased region" description="Basic and acidic residues" evidence="1">
    <location>
        <begin position="43"/>
        <end position="58"/>
    </location>
</feature>
<evidence type="ECO:0000313" key="3">
    <source>
        <dbReference type="Proteomes" id="UP001632038"/>
    </source>
</evidence>
<sequence length="80" mass="9090">MNKAATCYRDMITRFKKASPEKPECESDATWEKWLAFWSRPEVMEKSEKASRNRKSEKAGPGTGSSRHSRGSRSAYAYGP</sequence>
<dbReference type="EMBL" id="JAVIJP010000027">
    <property type="protein sequence ID" value="KAL3635582.1"/>
    <property type="molecule type" value="Genomic_DNA"/>
</dbReference>
<gene>
    <name evidence="2" type="ORF">CASFOL_020129</name>
</gene>
<dbReference type="Proteomes" id="UP001632038">
    <property type="component" value="Unassembled WGS sequence"/>
</dbReference>
<organism evidence="2 3">
    <name type="scientific">Castilleja foliolosa</name>
    <dbReference type="NCBI Taxonomy" id="1961234"/>
    <lineage>
        <taxon>Eukaryota</taxon>
        <taxon>Viridiplantae</taxon>
        <taxon>Streptophyta</taxon>
        <taxon>Embryophyta</taxon>
        <taxon>Tracheophyta</taxon>
        <taxon>Spermatophyta</taxon>
        <taxon>Magnoliopsida</taxon>
        <taxon>eudicotyledons</taxon>
        <taxon>Gunneridae</taxon>
        <taxon>Pentapetalae</taxon>
        <taxon>asterids</taxon>
        <taxon>lamiids</taxon>
        <taxon>Lamiales</taxon>
        <taxon>Orobanchaceae</taxon>
        <taxon>Pedicularideae</taxon>
        <taxon>Castillejinae</taxon>
        <taxon>Castilleja</taxon>
    </lineage>
</organism>
<reference evidence="3" key="1">
    <citation type="journal article" date="2024" name="IScience">
        <title>Strigolactones Initiate the Formation of Haustorium-like Structures in Castilleja.</title>
        <authorList>
            <person name="Buerger M."/>
            <person name="Peterson D."/>
            <person name="Chory J."/>
        </authorList>
    </citation>
    <scope>NUCLEOTIDE SEQUENCE [LARGE SCALE GENOMIC DNA]</scope>
</reference>
<comment type="caution">
    <text evidence="2">The sequence shown here is derived from an EMBL/GenBank/DDBJ whole genome shotgun (WGS) entry which is preliminary data.</text>
</comment>
<proteinExistence type="predicted"/>
<feature type="region of interest" description="Disordered" evidence="1">
    <location>
        <begin position="43"/>
        <end position="80"/>
    </location>
</feature>
<dbReference type="InterPro" id="IPR004252">
    <property type="entry name" value="Probable_transposase_24"/>
</dbReference>
<dbReference type="Pfam" id="PF03004">
    <property type="entry name" value="Transposase_24"/>
    <property type="match status" value="1"/>
</dbReference>
<evidence type="ECO:0000256" key="1">
    <source>
        <dbReference type="SAM" id="MobiDB-lite"/>
    </source>
</evidence>